<dbReference type="EMBL" id="CAQQ02382483">
    <property type="status" value="NOT_ANNOTATED_CDS"/>
    <property type="molecule type" value="Genomic_DNA"/>
</dbReference>
<comment type="similarity">
    <text evidence="2">Belongs to the cytochrome P450 family.</text>
</comment>
<keyword evidence="7" id="KW-0503">Monooxygenase</keyword>
<name>T1H3Y1_MEGSC</name>
<dbReference type="GO" id="GO:0004497">
    <property type="term" value="F:monooxygenase activity"/>
    <property type="evidence" value="ECO:0007669"/>
    <property type="project" value="UniProtKB-KW"/>
</dbReference>
<dbReference type="PANTHER" id="PTHR24279:SF120">
    <property type="entry name" value="CYTOCHROME P450"/>
    <property type="match status" value="1"/>
</dbReference>
<dbReference type="PANTHER" id="PTHR24279">
    <property type="entry name" value="CYTOCHROME P450"/>
    <property type="match status" value="1"/>
</dbReference>
<evidence type="ECO:0000256" key="4">
    <source>
        <dbReference type="ARBA" id="ARBA00022723"/>
    </source>
</evidence>
<proteinExistence type="inferred from homology"/>
<evidence type="ECO:0000256" key="5">
    <source>
        <dbReference type="ARBA" id="ARBA00023002"/>
    </source>
</evidence>
<sequence>MDKDFKTDLNNWALESIAFIALDTRLQCFDEKNKSPDADILINGMHKFFELSYELDIKPSLWRYFSTPKFNKLMETLDDVTDASIKYIDAAREKMKTQPPKAPAEMSILEKLIKIDRKTAVVMAMDMLFAGIDTGRTFRQLDKGLTMSLGHKVRDLPDELLV</sequence>
<dbReference type="EnsemblMetazoa" id="MESCA010978-RA">
    <property type="protein sequence ID" value="MESCA010978-PA"/>
    <property type="gene ID" value="MESCA010978"/>
</dbReference>
<accession>T1H3Y1</accession>
<comment type="cofactor">
    <cofactor evidence="1">
        <name>heme</name>
        <dbReference type="ChEBI" id="CHEBI:30413"/>
    </cofactor>
</comment>
<keyword evidence="5" id="KW-0560">Oxidoreductase</keyword>
<evidence type="ECO:0000313" key="9">
    <source>
        <dbReference type="Proteomes" id="UP000015102"/>
    </source>
</evidence>
<keyword evidence="6" id="KW-0408">Iron</keyword>
<dbReference type="OMA" id="QDSLECN"/>
<organism evidence="8 9">
    <name type="scientific">Megaselia scalaris</name>
    <name type="common">Humpbacked fly</name>
    <name type="synonym">Phora scalaris</name>
    <dbReference type="NCBI Taxonomy" id="36166"/>
    <lineage>
        <taxon>Eukaryota</taxon>
        <taxon>Metazoa</taxon>
        <taxon>Ecdysozoa</taxon>
        <taxon>Arthropoda</taxon>
        <taxon>Hexapoda</taxon>
        <taxon>Insecta</taxon>
        <taxon>Pterygota</taxon>
        <taxon>Neoptera</taxon>
        <taxon>Endopterygota</taxon>
        <taxon>Diptera</taxon>
        <taxon>Brachycera</taxon>
        <taxon>Muscomorpha</taxon>
        <taxon>Platypezoidea</taxon>
        <taxon>Phoridae</taxon>
        <taxon>Megaseliini</taxon>
        <taxon>Megaselia</taxon>
    </lineage>
</organism>
<dbReference type="AlphaFoldDB" id="T1H3Y1"/>
<reference evidence="9" key="1">
    <citation type="submission" date="2013-02" db="EMBL/GenBank/DDBJ databases">
        <authorList>
            <person name="Hughes D."/>
        </authorList>
    </citation>
    <scope>NUCLEOTIDE SEQUENCE</scope>
    <source>
        <strain>Durham</strain>
        <strain evidence="9">NC isolate 2 -- Noor lab</strain>
    </source>
</reference>
<dbReference type="InterPro" id="IPR036396">
    <property type="entry name" value="Cyt_P450_sf"/>
</dbReference>
<dbReference type="Proteomes" id="UP000015102">
    <property type="component" value="Unassembled WGS sequence"/>
</dbReference>
<evidence type="ECO:0000256" key="3">
    <source>
        <dbReference type="ARBA" id="ARBA00022617"/>
    </source>
</evidence>
<keyword evidence="9" id="KW-1185">Reference proteome</keyword>
<evidence type="ECO:0000256" key="6">
    <source>
        <dbReference type="ARBA" id="ARBA00023004"/>
    </source>
</evidence>
<dbReference type="InterPro" id="IPR050479">
    <property type="entry name" value="CYP11_CYP27_families"/>
</dbReference>
<dbReference type="HOGENOM" id="CLU_1637348_0_0_1"/>
<dbReference type="GO" id="GO:0005506">
    <property type="term" value="F:iron ion binding"/>
    <property type="evidence" value="ECO:0007669"/>
    <property type="project" value="InterPro"/>
</dbReference>
<dbReference type="GO" id="GO:0020037">
    <property type="term" value="F:heme binding"/>
    <property type="evidence" value="ECO:0007669"/>
    <property type="project" value="InterPro"/>
</dbReference>
<dbReference type="Pfam" id="PF00067">
    <property type="entry name" value="p450"/>
    <property type="match status" value="1"/>
</dbReference>
<dbReference type="SUPFAM" id="SSF48264">
    <property type="entry name" value="Cytochrome P450"/>
    <property type="match status" value="1"/>
</dbReference>
<keyword evidence="4" id="KW-0479">Metal-binding</keyword>
<evidence type="ECO:0000256" key="7">
    <source>
        <dbReference type="ARBA" id="ARBA00023033"/>
    </source>
</evidence>
<evidence type="ECO:0000256" key="2">
    <source>
        <dbReference type="ARBA" id="ARBA00010617"/>
    </source>
</evidence>
<dbReference type="Gene3D" id="1.10.630.10">
    <property type="entry name" value="Cytochrome P450"/>
    <property type="match status" value="1"/>
</dbReference>
<evidence type="ECO:0000256" key="1">
    <source>
        <dbReference type="ARBA" id="ARBA00001971"/>
    </source>
</evidence>
<protein>
    <submittedName>
        <fullName evidence="8">Uncharacterized protein</fullName>
    </submittedName>
</protein>
<keyword evidence="3" id="KW-0349">Heme</keyword>
<evidence type="ECO:0000313" key="8">
    <source>
        <dbReference type="EnsemblMetazoa" id="MESCA010978-PA"/>
    </source>
</evidence>
<dbReference type="InterPro" id="IPR001128">
    <property type="entry name" value="Cyt_P450"/>
</dbReference>
<dbReference type="STRING" id="36166.T1H3Y1"/>
<reference evidence="8" key="2">
    <citation type="submission" date="2015-06" db="UniProtKB">
        <authorList>
            <consortium name="EnsemblMetazoa"/>
        </authorList>
    </citation>
    <scope>IDENTIFICATION</scope>
</reference>
<dbReference type="GO" id="GO:0016705">
    <property type="term" value="F:oxidoreductase activity, acting on paired donors, with incorporation or reduction of molecular oxygen"/>
    <property type="evidence" value="ECO:0007669"/>
    <property type="project" value="InterPro"/>
</dbReference>